<dbReference type="SUPFAM" id="SSF52540">
    <property type="entry name" value="P-loop containing nucleoside triphosphate hydrolases"/>
    <property type="match status" value="1"/>
</dbReference>
<dbReference type="GO" id="GO:0005524">
    <property type="term" value="F:ATP binding"/>
    <property type="evidence" value="ECO:0007669"/>
    <property type="project" value="UniProtKB-UniRule"/>
</dbReference>
<dbReference type="GO" id="GO:0000226">
    <property type="term" value="P:microtubule cytoskeleton organization"/>
    <property type="evidence" value="ECO:0007669"/>
    <property type="project" value="UniProtKB-ARBA"/>
</dbReference>
<dbReference type="GO" id="GO:0008608">
    <property type="term" value="P:attachment of spindle microtubules to kinetochore"/>
    <property type="evidence" value="ECO:0007669"/>
    <property type="project" value="UniProtKB-ARBA"/>
</dbReference>
<feature type="binding site" evidence="7">
    <location>
        <begin position="79"/>
        <end position="86"/>
    </location>
    <ligand>
        <name>ATP</name>
        <dbReference type="ChEBI" id="CHEBI:30616"/>
    </ligand>
</feature>
<dbReference type="Gene3D" id="3.40.850.10">
    <property type="entry name" value="Kinesin motor domain"/>
    <property type="match status" value="1"/>
</dbReference>
<organism evidence="10">
    <name type="scientific">Oryza meridionalis</name>
    <dbReference type="NCBI Taxonomy" id="40149"/>
    <lineage>
        <taxon>Eukaryota</taxon>
        <taxon>Viridiplantae</taxon>
        <taxon>Streptophyta</taxon>
        <taxon>Embryophyta</taxon>
        <taxon>Tracheophyta</taxon>
        <taxon>Spermatophyta</taxon>
        <taxon>Magnoliopsida</taxon>
        <taxon>Liliopsida</taxon>
        <taxon>Poales</taxon>
        <taxon>Poaceae</taxon>
        <taxon>BOP clade</taxon>
        <taxon>Oryzoideae</taxon>
        <taxon>Oryzeae</taxon>
        <taxon>Oryzinae</taxon>
        <taxon>Oryza</taxon>
    </lineage>
</organism>
<keyword evidence="2" id="KW-0493">Microtubule</keyword>
<dbReference type="CDD" id="cd01374">
    <property type="entry name" value="KISc_CENP_E"/>
    <property type="match status" value="1"/>
</dbReference>
<proteinExistence type="inferred from homology"/>
<feature type="coiled-coil region" evidence="8">
    <location>
        <begin position="333"/>
        <end position="394"/>
    </location>
</feature>
<protein>
    <recommendedName>
        <fullName evidence="9">Kinesin motor domain-containing protein</fullName>
    </recommendedName>
</protein>
<evidence type="ECO:0000256" key="3">
    <source>
        <dbReference type="ARBA" id="ARBA00022741"/>
    </source>
</evidence>
<dbReference type="GO" id="GO:0007018">
    <property type="term" value="P:microtubule-based movement"/>
    <property type="evidence" value="ECO:0007669"/>
    <property type="project" value="InterPro"/>
</dbReference>
<evidence type="ECO:0000256" key="5">
    <source>
        <dbReference type="ARBA" id="ARBA00023054"/>
    </source>
</evidence>
<evidence type="ECO:0000256" key="2">
    <source>
        <dbReference type="ARBA" id="ARBA00022701"/>
    </source>
</evidence>
<dbReference type="Proteomes" id="UP000008021">
    <property type="component" value="Chromosome 9"/>
</dbReference>
<dbReference type="eggNOG" id="KOG0242">
    <property type="taxonomic scope" value="Eukaryota"/>
</dbReference>
<feature type="domain" description="Kinesin motor" evidence="9">
    <location>
        <begin position="3"/>
        <end position="327"/>
    </location>
</feature>
<dbReference type="PRINTS" id="PR00380">
    <property type="entry name" value="KINESINHEAVY"/>
</dbReference>
<dbReference type="GO" id="GO:0003777">
    <property type="term" value="F:microtubule motor activity"/>
    <property type="evidence" value="ECO:0007669"/>
    <property type="project" value="InterPro"/>
</dbReference>
<dbReference type="PROSITE" id="PS50067">
    <property type="entry name" value="KINESIN_MOTOR_2"/>
    <property type="match status" value="1"/>
</dbReference>
<dbReference type="PROSITE" id="PS00411">
    <property type="entry name" value="KINESIN_MOTOR_1"/>
    <property type="match status" value="1"/>
</dbReference>
<dbReference type="EnsemblPlants" id="OMERI09G08370.1">
    <property type="protein sequence ID" value="OMERI09G08370.1"/>
    <property type="gene ID" value="OMERI09G08370"/>
</dbReference>
<keyword evidence="4 7" id="KW-0067">ATP-binding</keyword>
<feature type="coiled-coil region" evidence="8">
    <location>
        <begin position="1171"/>
        <end position="1205"/>
    </location>
</feature>
<evidence type="ECO:0000256" key="8">
    <source>
        <dbReference type="SAM" id="Coils"/>
    </source>
</evidence>
<dbReference type="InterPro" id="IPR001752">
    <property type="entry name" value="Kinesin_motor_dom"/>
</dbReference>
<dbReference type="GO" id="GO:0043515">
    <property type="term" value="F:kinetochore binding"/>
    <property type="evidence" value="ECO:0007669"/>
    <property type="project" value="UniProtKB-ARBA"/>
</dbReference>
<reference evidence="10" key="2">
    <citation type="submission" date="2018-05" db="EMBL/GenBank/DDBJ databases">
        <title>OmerRS3 (Oryza meridionalis Reference Sequence Version 3).</title>
        <authorList>
            <person name="Zhang J."/>
            <person name="Kudrna D."/>
            <person name="Lee S."/>
            <person name="Talag J."/>
            <person name="Welchert J."/>
            <person name="Wing R.A."/>
        </authorList>
    </citation>
    <scope>NUCLEOTIDE SEQUENCE [LARGE SCALE GENOMIC DNA]</scope>
    <source>
        <strain evidence="10">cv. OR44</strain>
    </source>
</reference>
<name>A0A0E0ESB4_9ORYZ</name>
<dbReference type="GO" id="GO:0140694">
    <property type="term" value="P:membraneless organelle assembly"/>
    <property type="evidence" value="ECO:0007669"/>
    <property type="project" value="UniProtKB-ARBA"/>
</dbReference>
<dbReference type="GO" id="GO:0008017">
    <property type="term" value="F:microtubule binding"/>
    <property type="evidence" value="ECO:0007669"/>
    <property type="project" value="InterPro"/>
</dbReference>
<dbReference type="STRING" id="40149.A0A0E0ESB4"/>
<dbReference type="SUPFAM" id="SSF57997">
    <property type="entry name" value="Tropomyosin"/>
    <property type="match status" value="1"/>
</dbReference>
<feature type="coiled-coil region" evidence="8">
    <location>
        <begin position="1045"/>
        <end position="1107"/>
    </location>
</feature>
<evidence type="ECO:0000256" key="1">
    <source>
        <dbReference type="ARBA" id="ARBA00007310"/>
    </source>
</evidence>
<dbReference type="GO" id="GO:0042327">
    <property type="term" value="P:positive regulation of phosphorylation"/>
    <property type="evidence" value="ECO:0007669"/>
    <property type="project" value="UniProtKB-ARBA"/>
</dbReference>
<dbReference type="GO" id="GO:0033044">
    <property type="term" value="P:regulation of chromosome organization"/>
    <property type="evidence" value="ECO:0007669"/>
    <property type="project" value="UniProtKB-ARBA"/>
</dbReference>
<dbReference type="InterPro" id="IPR027417">
    <property type="entry name" value="P-loop_NTPase"/>
</dbReference>
<keyword evidence="5 8" id="KW-0175">Coiled coil</keyword>
<evidence type="ECO:0000256" key="6">
    <source>
        <dbReference type="ARBA" id="ARBA00023175"/>
    </source>
</evidence>
<comment type="similarity">
    <text evidence="1">Belongs to the TRAFAC class myosin-kinesin ATPase superfamily. Kinesin family. KIN-7 subfamily.</text>
</comment>
<evidence type="ECO:0000256" key="4">
    <source>
        <dbReference type="ARBA" id="ARBA00022840"/>
    </source>
</evidence>
<evidence type="ECO:0000313" key="11">
    <source>
        <dbReference type="Proteomes" id="UP000008021"/>
    </source>
</evidence>
<dbReference type="Gramene" id="OMERI09G08370.1">
    <property type="protein sequence ID" value="OMERI09G08370.1"/>
    <property type="gene ID" value="OMERI09G08370"/>
</dbReference>
<keyword evidence="3 7" id="KW-0547">Nucleotide-binding</keyword>
<feature type="coiled-coil region" evidence="8">
    <location>
        <begin position="864"/>
        <end position="898"/>
    </location>
</feature>
<dbReference type="InterPro" id="IPR027640">
    <property type="entry name" value="Kinesin-like_fam"/>
</dbReference>
<dbReference type="GO" id="GO:0005874">
    <property type="term" value="C:microtubule"/>
    <property type="evidence" value="ECO:0007669"/>
    <property type="project" value="UniProtKB-KW"/>
</dbReference>
<sequence length="1548" mass="175931">MERIHVAVRARPLTAEDAGSSPWRVSGNAIALSTQPSIRFEFDRIFGEECRTADVYGARTKHIVDSAVRGFNGTVFAYGQTNSGKTYTMRGSGNEPGIIPLAVHDLFRTIEEHLDREFLLRMSYMEIYNEEINDLLVPEHRKLQIHESIERGIYVAGLREEIVTCPEQVLEFMSFGESHRHIGETNMNVYSSRSHTIFRMVIESREKVDESEAGELCDAVRISVLNLVDLAGSERAAKTGAEGVRLKEGSHINKSLMTLGTVIKKLSEGIEGQGGHVPYRDSKLTRILQPALGGNANTAIICNITLAQVHADETKSSLQFASRALRVTNCACVNEILTDAALLKRQRKEIEELRAKLRSELEKERISLELEEEKKAKEQRDKRLIEQAKKIENLSSLVLNSERDDRTTVSSKNKRRLTWCPGLLSRQFDGQVLESVQEDPPSSTVRHGRNMEMPLHFEELMQESCESSIKHCTDAYSSGSLSCEDDSLPDSHALLHVTSRRKPNTMKKSDQEQLMGLVSERIIPQELNDWKYTTQSQENIKACVNGLSARESEAILVIKQLEDQIKLLELEKSSFQSNLDDVLELATQQKASFHEKYEELQQNALVAQEQAKIANEKLSKQEAAYEFLTGIFVETESIAVQMDQSTRSVDNALSFIEELFQNLFMMAKNFNEVKQFVCGDITQFSSVIRDYENISNCLREKLSKLEMEKDCNIQNELEKDSILSELLTLQKEVVYLSSSSLMKEKESIRKELDRTKTKLKETENKLKNSIQEKIKLESEKAEAQREIKKLQSQRTLLERDLRKRDSFTVDKRHEQNVKSKELAGIYDQAVQIQEDYGKLEMHAFDMEAEIASLQEALVTTIAEKEEALSRVELLTSAVEDLESRLNSAESETSSLLEETAVLTRKLDASESISKKLEASISSLSREKEDMGIELTDVLLEMESERSTWTAKEKACLEAKQKLNICNENNCKLSEDLIKEVKQFVCGDITQFSSVIRDYENISNCLREKLSKLEMEKDCNIQNELEKDSILSELLTLQKEVVYLSSSSLMKEKESIRKELDRTKTKLKETENKLKNSIQEKIKLESEKAEAQREIKKLQSQRTLLERDLRKRDSFTVDKRHEQNVKSKELAGIYDQAVQIQEDYGKLEMHAFDMEAEIASLQEALVTTIAEKEEALSRVELLTSAVEDLESRLNSAESETSSLLEETAVLTRKLDASESISKKLEASISSLSREKEDMGIELTDVLLEMESERSTWTAKEKACLEAKQKLNICNENNCKLSEDLIKVRQELACCREQYSILEAKMIFSKNDTNEEKYCRGWARLDPRGGGVDGWAACVPPMSSATQWSSAVLGVAVCWWHLVASVADTMFGWDSEVKALLDLPMLATATPLGVVHLVEGVAIGALVQLHIKGFIRRETCEESERLLKKEINIDTGVNENLIQAKATIDELSSRISIVEAKMKNDASAYNKENTKLRMQIRWMQPELDAHRGRLKEAINEMKLMDTKYQEASTKLKKDLSFYCREVLRLKEQLKESQRPGVTQFDCIILM</sequence>
<dbReference type="InterPro" id="IPR019821">
    <property type="entry name" value="Kinesin_motor_CS"/>
</dbReference>
<reference evidence="10" key="1">
    <citation type="submission" date="2015-04" db="UniProtKB">
        <authorList>
            <consortium name="EnsemblPlants"/>
        </authorList>
    </citation>
    <scope>IDENTIFICATION</scope>
</reference>
<dbReference type="FunFam" id="3.40.850.10:FF:000026">
    <property type="entry name" value="Centromere-associated protein E"/>
    <property type="match status" value="1"/>
</dbReference>
<dbReference type="Pfam" id="PF00225">
    <property type="entry name" value="Kinesin"/>
    <property type="match status" value="1"/>
</dbReference>
<accession>A0A0E0ESB4</accession>
<feature type="coiled-coil region" evidence="8">
    <location>
        <begin position="551"/>
        <end position="617"/>
    </location>
</feature>
<evidence type="ECO:0000313" key="10">
    <source>
        <dbReference type="EnsemblPlants" id="OMERI09G08370.1"/>
    </source>
</evidence>
<dbReference type="PANTHER" id="PTHR47968:SF75">
    <property type="entry name" value="CENTROMERE-ASSOCIATED PROTEIN E"/>
    <property type="match status" value="1"/>
</dbReference>
<dbReference type="SMART" id="SM00129">
    <property type="entry name" value="KISc"/>
    <property type="match status" value="1"/>
</dbReference>
<keyword evidence="11" id="KW-1185">Reference proteome</keyword>
<dbReference type="GO" id="GO:0000278">
    <property type="term" value="P:mitotic cell cycle"/>
    <property type="evidence" value="ECO:0007669"/>
    <property type="project" value="UniProtKB-ARBA"/>
</dbReference>
<dbReference type="PANTHER" id="PTHR47968">
    <property type="entry name" value="CENTROMERE PROTEIN E"/>
    <property type="match status" value="1"/>
</dbReference>
<keyword evidence="6 7" id="KW-0505">Motor protein</keyword>
<evidence type="ECO:0000259" key="9">
    <source>
        <dbReference type="PROSITE" id="PS50067"/>
    </source>
</evidence>
<dbReference type="GO" id="GO:0000779">
    <property type="term" value="C:condensed chromosome, centromeric region"/>
    <property type="evidence" value="ECO:0007669"/>
    <property type="project" value="UniProtKB-ARBA"/>
</dbReference>
<dbReference type="GO" id="GO:1901987">
    <property type="term" value="P:regulation of cell cycle phase transition"/>
    <property type="evidence" value="ECO:0007669"/>
    <property type="project" value="UniProtKB-ARBA"/>
</dbReference>
<evidence type="ECO:0000256" key="7">
    <source>
        <dbReference type="PROSITE-ProRule" id="PRU00283"/>
    </source>
</evidence>
<dbReference type="InterPro" id="IPR036961">
    <property type="entry name" value="Kinesin_motor_dom_sf"/>
</dbReference>
<feature type="coiled-coil region" evidence="8">
    <location>
        <begin position="738"/>
        <end position="800"/>
    </location>
</feature>